<dbReference type="OrthoDB" id="1917519at2759"/>
<dbReference type="InterPro" id="IPR037355">
    <property type="entry name" value="COMMD3"/>
</dbReference>
<dbReference type="InParanoid" id="A0A6J2X943"/>
<evidence type="ECO:0000259" key="3">
    <source>
        <dbReference type="PROSITE" id="PS51269"/>
    </source>
</evidence>
<dbReference type="Pfam" id="PF07258">
    <property type="entry name" value="COMM_domain"/>
    <property type="match status" value="1"/>
</dbReference>
<evidence type="ECO:0000313" key="5">
    <source>
        <dbReference type="RefSeq" id="XP_030747379.1"/>
    </source>
</evidence>
<dbReference type="RefSeq" id="XP_030747379.1">
    <property type="nucleotide sequence ID" value="XM_030891519.1"/>
</dbReference>
<dbReference type="InterPro" id="IPR017920">
    <property type="entry name" value="COMM"/>
</dbReference>
<comment type="similarity">
    <text evidence="2">Belongs to the COMM domain-containing protein 3 family.</text>
</comment>
<dbReference type="PANTHER" id="PTHR31159">
    <property type="entry name" value="COMM DOMAIN-CONTAINING PROTEIN 3"/>
    <property type="match status" value="1"/>
</dbReference>
<evidence type="ECO:0000256" key="2">
    <source>
        <dbReference type="ARBA" id="ARBA00093469"/>
    </source>
</evidence>
<dbReference type="AlphaFoldDB" id="A0A6J2X943"/>
<feature type="domain" description="COMM" evidence="3">
    <location>
        <begin position="121"/>
        <end position="194"/>
    </location>
</feature>
<dbReference type="PANTHER" id="PTHR31159:SF1">
    <property type="entry name" value="COMM DOMAIN-CONTAINING PROTEIN 3"/>
    <property type="match status" value="1"/>
</dbReference>
<reference evidence="5" key="1">
    <citation type="submission" date="2025-08" db="UniProtKB">
        <authorList>
            <consortium name="RefSeq"/>
        </authorList>
    </citation>
    <scope>IDENTIFICATION</scope>
    <source>
        <tissue evidence="5">Gonads</tissue>
    </source>
</reference>
<protein>
    <recommendedName>
        <fullName evidence="1">COMM domain-containing protein 3</fullName>
    </recommendedName>
</protein>
<gene>
    <name evidence="5" type="primary">LOC115875928</name>
</gene>
<sequence>MMEIQESYRDSLGLLNNTSIFSENLVREIVENCCSVLSGKTQNSERIFLKSDIEIQEVHAALLYTFAEFIRNNQTKEDYSIFLRNQCNLRNDLVDEIEHYYGKWNGLIRIQLLNIANHLPHVTDLKWKIDHVVKSNSEETSAGLLYRITLNTETFDEHLQKMVTKALEFSCTSEELQDLVYKLKESVRHLQKLRADN</sequence>
<dbReference type="PROSITE" id="PS51269">
    <property type="entry name" value="COMM"/>
    <property type="match status" value="1"/>
</dbReference>
<organism evidence="4 5">
    <name type="scientific">Sitophilus oryzae</name>
    <name type="common">Rice weevil</name>
    <name type="synonym">Curculio oryzae</name>
    <dbReference type="NCBI Taxonomy" id="7048"/>
    <lineage>
        <taxon>Eukaryota</taxon>
        <taxon>Metazoa</taxon>
        <taxon>Ecdysozoa</taxon>
        <taxon>Arthropoda</taxon>
        <taxon>Hexapoda</taxon>
        <taxon>Insecta</taxon>
        <taxon>Pterygota</taxon>
        <taxon>Neoptera</taxon>
        <taxon>Endopterygota</taxon>
        <taxon>Coleoptera</taxon>
        <taxon>Polyphaga</taxon>
        <taxon>Cucujiformia</taxon>
        <taxon>Curculionidae</taxon>
        <taxon>Dryophthorinae</taxon>
        <taxon>Sitophilus</taxon>
    </lineage>
</organism>
<accession>A0A6J2X943</accession>
<proteinExistence type="inferred from homology"/>
<dbReference type="FunCoup" id="A0A6J2X943">
    <property type="interactions" value="12"/>
</dbReference>
<keyword evidence="4" id="KW-1185">Reference proteome</keyword>
<dbReference type="KEGG" id="soy:115875928"/>
<evidence type="ECO:0000313" key="4">
    <source>
        <dbReference type="Proteomes" id="UP000504635"/>
    </source>
</evidence>
<name>A0A6J2X943_SITOR</name>
<dbReference type="Proteomes" id="UP000504635">
    <property type="component" value="Unplaced"/>
</dbReference>
<dbReference type="GO" id="GO:0006814">
    <property type="term" value="P:sodium ion transport"/>
    <property type="evidence" value="ECO:0007669"/>
    <property type="project" value="InterPro"/>
</dbReference>
<dbReference type="GeneID" id="115875928"/>
<evidence type="ECO:0000256" key="1">
    <source>
        <dbReference type="ARBA" id="ARBA00016548"/>
    </source>
</evidence>